<sequence>MERLNTRPPENSVLYLPFVIINTSKGTAVDCAVSGDRSEFLFHFDQPFEVHDDFEALKRLGYSYGLEHNQLNPDMVEHIDEFIPPALRGYIPKILNGEMSEWESRFKSNQLVQYVIRGEPQEESQSTVYDHSGSDHSSDGSYVEMTQPVYASDTYPYTVATYEAEIGENIQIIESANGYPTYSLACAGGNYDALNQSSRQPLPTAQANINVKDIASAEYPAAGFAIKGHQSVPISATSSNRPTYTVTGNQQQLHGGQIVGQEVAFNTEVPAKRLKSGNSLSPYG</sequence>
<evidence type="ECO:0000256" key="2">
    <source>
        <dbReference type="ARBA" id="ARBA00023015"/>
    </source>
</evidence>
<dbReference type="GO" id="GO:0005634">
    <property type="term" value="C:nucleus"/>
    <property type="evidence" value="ECO:0007669"/>
    <property type="project" value="TreeGrafter"/>
</dbReference>
<dbReference type="PANTHER" id="PTHR12548:SF9">
    <property type="entry name" value="TRANSCRIPTION FACTOR DP"/>
    <property type="match status" value="1"/>
</dbReference>
<reference evidence="7" key="1">
    <citation type="submission" date="2021-06" db="EMBL/GenBank/DDBJ databases">
        <title>Parelaphostrongylus tenuis whole genome reference sequence.</title>
        <authorList>
            <person name="Garwood T.J."/>
            <person name="Larsen P.A."/>
            <person name="Fountain-Jones N.M."/>
            <person name="Garbe J.R."/>
            <person name="Macchietto M.G."/>
            <person name="Kania S.A."/>
            <person name="Gerhold R.W."/>
            <person name="Richards J.E."/>
            <person name="Wolf T.M."/>
        </authorList>
    </citation>
    <scope>NUCLEOTIDE SEQUENCE</scope>
    <source>
        <strain evidence="7">MNPRO001-30</strain>
        <tissue evidence="7">Meninges</tissue>
    </source>
</reference>
<dbReference type="Pfam" id="PF08781">
    <property type="entry name" value="DP"/>
    <property type="match status" value="1"/>
</dbReference>
<evidence type="ECO:0000256" key="5">
    <source>
        <dbReference type="SAM" id="MobiDB-lite"/>
    </source>
</evidence>
<dbReference type="InterPro" id="IPR015648">
    <property type="entry name" value="Transcrpt_fac_DP"/>
</dbReference>
<comment type="similarity">
    <text evidence="1">Belongs to the E2F/DP family.</text>
</comment>
<organism evidence="7 8">
    <name type="scientific">Parelaphostrongylus tenuis</name>
    <name type="common">Meningeal worm</name>
    <dbReference type="NCBI Taxonomy" id="148309"/>
    <lineage>
        <taxon>Eukaryota</taxon>
        <taxon>Metazoa</taxon>
        <taxon>Ecdysozoa</taxon>
        <taxon>Nematoda</taxon>
        <taxon>Chromadorea</taxon>
        <taxon>Rhabditida</taxon>
        <taxon>Rhabditina</taxon>
        <taxon>Rhabditomorpha</taxon>
        <taxon>Strongyloidea</taxon>
        <taxon>Metastrongylidae</taxon>
        <taxon>Parelaphostrongylus</taxon>
    </lineage>
</organism>
<dbReference type="InterPro" id="IPR014889">
    <property type="entry name" value="Transc_factor_DP_C"/>
</dbReference>
<feature type="domain" description="Transcription factor DP C-terminal" evidence="6">
    <location>
        <begin position="1"/>
        <end position="101"/>
    </location>
</feature>
<keyword evidence="3" id="KW-0238">DNA-binding</keyword>
<dbReference type="GO" id="GO:0005667">
    <property type="term" value="C:transcription regulator complex"/>
    <property type="evidence" value="ECO:0007669"/>
    <property type="project" value="InterPro"/>
</dbReference>
<keyword evidence="8" id="KW-1185">Reference proteome</keyword>
<feature type="region of interest" description="Disordered" evidence="5">
    <location>
        <begin position="122"/>
        <end position="141"/>
    </location>
</feature>
<name>A0AAD5MI80_PARTN</name>
<keyword evidence="2" id="KW-0805">Transcription regulation</keyword>
<dbReference type="PANTHER" id="PTHR12548">
    <property type="entry name" value="TRANSCRIPTION FACTOR DP"/>
    <property type="match status" value="1"/>
</dbReference>
<dbReference type="SMART" id="SM01138">
    <property type="entry name" value="DP"/>
    <property type="match status" value="1"/>
</dbReference>
<dbReference type="SUPFAM" id="SSF144074">
    <property type="entry name" value="E2F-DP heterodimerization region"/>
    <property type="match status" value="1"/>
</dbReference>
<dbReference type="GO" id="GO:0051726">
    <property type="term" value="P:regulation of cell cycle"/>
    <property type="evidence" value="ECO:0007669"/>
    <property type="project" value="InterPro"/>
</dbReference>
<accession>A0AAD5MI80</accession>
<evidence type="ECO:0000259" key="6">
    <source>
        <dbReference type="SMART" id="SM01138"/>
    </source>
</evidence>
<dbReference type="InterPro" id="IPR037241">
    <property type="entry name" value="E2F-DP_heterodim"/>
</dbReference>
<evidence type="ECO:0000313" key="7">
    <source>
        <dbReference type="EMBL" id="KAJ1357143.1"/>
    </source>
</evidence>
<dbReference type="EMBL" id="JAHQIW010003050">
    <property type="protein sequence ID" value="KAJ1357143.1"/>
    <property type="molecule type" value="Genomic_DNA"/>
</dbReference>
<evidence type="ECO:0000256" key="1">
    <source>
        <dbReference type="ARBA" id="ARBA00010940"/>
    </source>
</evidence>
<dbReference type="CDD" id="cd14458">
    <property type="entry name" value="DP_DD"/>
    <property type="match status" value="1"/>
</dbReference>
<dbReference type="GO" id="GO:0000977">
    <property type="term" value="F:RNA polymerase II transcription regulatory region sequence-specific DNA binding"/>
    <property type="evidence" value="ECO:0007669"/>
    <property type="project" value="TreeGrafter"/>
</dbReference>
<dbReference type="Proteomes" id="UP001196413">
    <property type="component" value="Unassembled WGS sequence"/>
</dbReference>
<protein>
    <submittedName>
        <fullName evidence="7">Transcription factor dpl-1</fullName>
    </submittedName>
</protein>
<comment type="caution">
    <text evidence="7">The sequence shown here is derived from an EMBL/GenBank/DDBJ whole genome shotgun (WGS) entry which is preliminary data.</text>
</comment>
<evidence type="ECO:0000256" key="4">
    <source>
        <dbReference type="ARBA" id="ARBA00023163"/>
    </source>
</evidence>
<evidence type="ECO:0000256" key="3">
    <source>
        <dbReference type="ARBA" id="ARBA00023125"/>
    </source>
</evidence>
<proteinExistence type="inferred from homology"/>
<keyword evidence="4" id="KW-0804">Transcription</keyword>
<dbReference type="GO" id="GO:0000981">
    <property type="term" value="F:DNA-binding transcription factor activity, RNA polymerase II-specific"/>
    <property type="evidence" value="ECO:0007669"/>
    <property type="project" value="TreeGrafter"/>
</dbReference>
<dbReference type="Gene3D" id="1.20.140.80">
    <property type="entry name" value="Transcription factor DP"/>
    <property type="match status" value="1"/>
</dbReference>
<gene>
    <name evidence="7" type="primary">TFDP1</name>
    <name evidence="7" type="ORF">KIN20_015208</name>
</gene>
<dbReference type="InterPro" id="IPR038168">
    <property type="entry name" value="TF_DP_C_sf"/>
</dbReference>
<dbReference type="AlphaFoldDB" id="A0AAD5MI80"/>
<evidence type="ECO:0000313" key="8">
    <source>
        <dbReference type="Proteomes" id="UP001196413"/>
    </source>
</evidence>